<feature type="domain" description="N-acetyltransferase" evidence="1">
    <location>
        <begin position="127"/>
        <end position="255"/>
    </location>
</feature>
<gene>
    <name evidence="2" type="ORF">H8S00_08010</name>
</gene>
<dbReference type="InterPro" id="IPR000182">
    <property type="entry name" value="GNAT_dom"/>
</dbReference>
<name>A0ABR7F2T2_9FIRM</name>
<dbReference type="PANTHER" id="PTHR31143">
    <property type="match status" value="1"/>
</dbReference>
<keyword evidence="3" id="KW-1185">Reference proteome</keyword>
<dbReference type="EMBL" id="JACOOZ010000005">
    <property type="protein sequence ID" value="MBC5667921.1"/>
    <property type="molecule type" value="Genomic_DNA"/>
</dbReference>
<dbReference type="Proteomes" id="UP000597877">
    <property type="component" value="Unassembled WGS sequence"/>
</dbReference>
<dbReference type="InterPro" id="IPR042573">
    <property type="entry name" value="GNAT_acetyltra_N"/>
</dbReference>
<evidence type="ECO:0000313" key="3">
    <source>
        <dbReference type="Proteomes" id="UP000597877"/>
    </source>
</evidence>
<organism evidence="2 3">
    <name type="scientific">Eubacterium segne</name>
    <dbReference type="NCBI Taxonomy" id="2763045"/>
    <lineage>
        <taxon>Bacteria</taxon>
        <taxon>Bacillati</taxon>
        <taxon>Bacillota</taxon>
        <taxon>Clostridia</taxon>
        <taxon>Eubacteriales</taxon>
        <taxon>Eubacteriaceae</taxon>
        <taxon>Eubacterium</taxon>
    </lineage>
</organism>
<dbReference type="InterPro" id="IPR027365">
    <property type="entry name" value="GNAT_acetyltra_YdfB-like"/>
</dbReference>
<evidence type="ECO:0000259" key="1">
    <source>
        <dbReference type="PROSITE" id="PS51186"/>
    </source>
</evidence>
<dbReference type="SUPFAM" id="SSF55729">
    <property type="entry name" value="Acyl-CoA N-acyltransferases (Nat)"/>
    <property type="match status" value="1"/>
</dbReference>
<dbReference type="Pfam" id="PF12746">
    <property type="entry name" value="GNAT_acetyltran"/>
    <property type="match status" value="1"/>
</dbReference>
<proteinExistence type="predicted"/>
<reference evidence="2 3" key="1">
    <citation type="submission" date="2020-08" db="EMBL/GenBank/DDBJ databases">
        <title>Genome public.</title>
        <authorList>
            <person name="Liu C."/>
            <person name="Sun Q."/>
        </authorList>
    </citation>
    <scope>NUCLEOTIDE SEQUENCE [LARGE SCALE GENOMIC DNA]</scope>
    <source>
        <strain evidence="2 3">BX4</strain>
    </source>
</reference>
<evidence type="ECO:0000313" key="2">
    <source>
        <dbReference type="EMBL" id="MBC5667921.1"/>
    </source>
</evidence>
<dbReference type="PROSITE" id="PS51186">
    <property type="entry name" value="GNAT"/>
    <property type="match status" value="1"/>
</dbReference>
<comment type="caution">
    <text evidence="2">The sequence shown here is derived from an EMBL/GenBank/DDBJ whole genome shotgun (WGS) entry which is preliminary data.</text>
</comment>
<dbReference type="Gene3D" id="3.40.630.110">
    <property type="entry name" value="GNAT acetyltransferase-like"/>
    <property type="match status" value="1"/>
</dbReference>
<dbReference type="PANTHER" id="PTHR31143:SF2">
    <property type="entry name" value="FR47-LIKE DOMAIN-CONTAINING PROTEIN-RELATED"/>
    <property type="match status" value="1"/>
</dbReference>
<dbReference type="InterPro" id="IPR016181">
    <property type="entry name" value="Acyl_CoA_acyltransferase"/>
</dbReference>
<sequence length="255" mass="29573">MIYKLEDTKTVNYLFEKWDEGVIWGCLEKVMGDIYVDNLNNPTSAMAILGDFCYFAGKLNEELVMFKPDKFKNSIIMVPEDTEWGTLIEKCFGNKAEKTTRYAMKKEKGVFNVEHLKSIAEGLSKEYEIKTIDEKLYNACFKEQWSRDFVAQYDTYEMYSEKGMGVAILKDGELISAASSYSRFKDGIEVEIATRKDYRHKGLASICGAKLILECIKKGWYPSWDARIMWSVKMAEKLGYHFSHEYVAYNVNYND</sequence>
<dbReference type="RefSeq" id="WP_186840376.1">
    <property type="nucleotide sequence ID" value="NZ_JACOOZ010000005.1"/>
</dbReference>
<protein>
    <submittedName>
        <fullName evidence="2">GNAT family N-acetyltransferase</fullName>
    </submittedName>
</protein>
<dbReference type="Gene3D" id="3.40.630.30">
    <property type="match status" value="1"/>
</dbReference>
<accession>A0ABR7F2T2</accession>